<evidence type="ECO:0000256" key="1">
    <source>
        <dbReference type="SAM" id="MobiDB-lite"/>
    </source>
</evidence>
<sequence>MDAAEARWAWHRYGPSRQGPRSTGRPTVLAVVQAIKAEGGSSLFIPEKERRRLRERKPEDGEKGSASYVVRRRGKQWVGGEASGSRRWRAERRLMEVVPAMPCGWRGHGSRGLAAANEREVEEAGMVSRSVEAGERAGDAVLGCHGLLLLLREEHTERERV</sequence>
<dbReference type="AlphaFoldDB" id="A0A9R0TK87"/>
<accession>A0A9R0TK87</accession>
<organism evidence="2 3">
    <name type="scientific">Triticum turgidum subsp. durum</name>
    <name type="common">Durum wheat</name>
    <name type="synonym">Triticum durum</name>
    <dbReference type="NCBI Taxonomy" id="4567"/>
    <lineage>
        <taxon>Eukaryota</taxon>
        <taxon>Viridiplantae</taxon>
        <taxon>Streptophyta</taxon>
        <taxon>Embryophyta</taxon>
        <taxon>Tracheophyta</taxon>
        <taxon>Spermatophyta</taxon>
        <taxon>Magnoliopsida</taxon>
        <taxon>Liliopsida</taxon>
        <taxon>Poales</taxon>
        <taxon>Poaceae</taxon>
        <taxon>BOP clade</taxon>
        <taxon>Pooideae</taxon>
        <taxon>Triticodae</taxon>
        <taxon>Triticeae</taxon>
        <taxon>Triticinae</taxon>
        <taxon>Triticum</taxon>
    </lineage>
</organism>
<dbReference type="OMA" id="AEARWAW"/>
<feature type="region of interest" description="Disordered" evidence="1">
    <location>
        <begin position="1"/>
        <end position="25"/>
    </location>
</feature>
<reference evidence="2 3" key="1">
    <citation type="submission" date="2017-09" db="EMBL/GenBank/DDBJ databases">
        <authorList>
            <consortium name="International Durum Wheat Genome Sequencing Consortium (IDWGSC)"/>
            <person name="Milanesi L."/>
        </authorList>
    </citation>
    <scope>NUCLEOTIDE SEQUENCE [LARGE SCALE GENOMIC DNA]</scope>
    <source>
        <strain evidence="3">cv. Svevo</strain>
    </source>
</reference>
<protein>
    <submittedName>
        <fullName evidence="2">Uncharacterized protein</fullName>
    </submittedName>
</protein>
<dbReference type="EMBL" id="LT934119">
    <property type="protein sequence ID" value="VAI13851.1"/>
    <property type="molecule type" value="Genomic_DNA"/>
</dbReference>
<feature type="region of interest" description="Disordered" evidence="1">
    <location>
        <begin position="46"/>
        <end position="68"/>
    </location>
</feature>
<gene>
    <name evidence="2" type="ORF">TRITD_5Av1G041090</name>
</gene>
<dbReference type="Proteomes" id="UP000324705">
    <property type="component" value="Chromosome 5A"/>
</dbReference>
<evidence type="ECO:0000313" key="3">
    <source>
        <dbReference type="Proteomes" id="UP000324705"/>
    </source>
</evidence>
<keyword evidence="3" id="KW-1185">Reference proteome</keyword>
<proteinExistence type="predicted"/>
<dbReference type="Gramene" id="TRITD5Av1G041090.1">
    <property type="protein sequence ID" value="TRITD5Av1G041090.1"/>
    <property type="gene ID" value="TRITD5Av1G041090"/>
</dbReference>
<evidence type="ECO:0000313" key="2">
    <source>
        <dbReference type="EMBL" id="VAI13851.1"/>
    </source>
</evidence>
<name>A0A9R0TK87_TRITD</name>
<feature type="compositionally biased region" description="Basic and acidic residues" evidence="1">
    <location>
        <begin position="46"/>
        <end position="63"/>
    </location>
</feature>